<evidence type="ECO:0000313" key="9">
    <source>
        <dbReference type="Proteomes" id="UP000216033"/>
    </source>
</evidence>
<protein>
    <recommendedName>
        <fullName evidence="4 6">dTDP-4-dehydrorhamnose reductase</fullName>
        <ecNumber evidence="3 6">1.1.1.133</ecNumber>
    </recommendedName>
</protein>
<evidence type="ECO:0000259" key="7">
    <source>
        <dbReference type="Pfam" id="PF04321"/>
    </source>
</evidence>
<evidence type="ECO:0000256" key="2">
    <source>
        <dbReference type="ARBA" id="ARBA00010944"/>
    </source>
</evidence>
<dbReference type="Gene3D" id="3.90.25.10">
    <property type="entry name" value="UDP-galactose 4-epimerase, domain 1"/>
    <property type="match status" value="1"/>
</dbReference>
<dbReference type="RefSeq" id="WP_048853231.1">
    <property type="nucleotide sequence ID" value="NZ_BAMZ01000008.1"/>
</dbReference>
<reference evidence="8 9" key="1">
    <citation type="submission" date="2017-04" db="EMBL/GenBank/DDBJ databases">
        <title>Kefir bacterial isolates.</title>
        <authorList>
            <person name="Kim Y."/>
            <person name="Blasche S."/>
            <person name="Patil K.R."/>
        </authorList>
    </citation>
    <scope>NUCLEOTIDE SEQUENCE [LARGE SCALE GENOMIC DNA]</scope>
    <source>
        <strain evidence="8 9">KR-2</strain>
    </source>
</reference>
<dbReference type="Pfam" id="PF04321">
    <property type="entry name" value="RmlD_sub_bind"/>
    <property type="match status" value="1"/>
</dbReference>
<name>A0A270BLF7_9PROT</name>
<dbReference type="InterPro" id="IPR036291">
    <property type="entry name" value="NAD(P)-bd_dom_sf"/>
</dbReference>
<evidence type="ECO:0000313" key="8">
    <source>
        <dbReference type="EMBL" id="PAL25744.1"/>
    </source>
</evidence>
<dbReference type="GO" id="GO:0008831">
    <property type="term" value="F:dTDP-4-dehydrorhamnose reductase activity"/>
    <property type="evidence" value="ECO:0007669"/>
    <property type="project" value="UniProtKB-EC"/>
</dbReference>
<evidence type="ECO:0000256" key="5">
    <source>
        <dbReference type="ARBA" id="ARBA00048200"/>
    </source>
</evidence>
<comment type="catalytic activity">
    <reaction evidence="5 6">
        <text>dTDP-beta-L-rhamnose + NADP(+) = dTDP-4-dehydro-beta-L-rhamnose + NADPH + H(+)</text>
        <dbReference type="Rhea" id="RHEA:21796"/>
        <dbReference type="ChEBI" id="CHEBI:15378"/>
        <dbReference type="ChEBI" id="CHEBI:57510"/>
        <dbReference type="ChEBI" id="CHEBI:57783"/>
        <dbReference type="ChEBI" id="CHEBI:58349"/>
        <dbReference type="ChEBI" id="CHEBI:62830"/>
        <dbReference type="EC" id="1.1.1.133"/>
    </reaction>
</comment>
<dbReference type="Gene3D" id="3.40.50.720">
    <property type="entry name" value="NAD(P)-binding Rossmann-like Domain"/>
    <property type="match status" value="1"/>
</dbReference>
<evidence type="ECO:0000256" key="6">
    <source>
        <dbReference type="RuleBase" id="RU364082"/>
    </source>
</evidence>
<dbReference type="PANTHER" id="PTHR10491">
    <property type="entry name" value="DTDP-4-DEHYDRORHAMNOSE REDUCTASE"/>
    <property type="match status" value="1"/>
</dbReference>
<keyword evidence="6" id="KW-0521">NADP</keyword>
<dbReference type="InterPro" id="IPR005913">
    <property type="entry name" value="dTDP_dehydrorham_reduct"/>
</dbReference>
<dbReference type="CDD" id="cd05254">
    <property type="entry name" value="dTDP_HR_like_SDR_e"/>
    <property type="match status" value="1"/>
</dbReference>
<accession>A0A270BLF7</accession>
<gene>
    <name evidence="8" type="ORF">B9K05_08340</name>
</gene>
<dbReference type="SUPFAM" id="SSF51735">
    <property type="entry name" value="NAD(P)-binding Rossmann-fold domains"/>
    <property type="match status" value="1"/>
</dbReference>
<dbReference type="UniPathway" id="UPA00124"/>
<comment type="caution">
    <text evidence="8">The sequence shown here is derived from an EMBL/GenBank/DDBJ whole genome shotgun (WGS) entry which is preliminary data.</text>
</comment>
<keyword evidence="6" id="KW-0560">Oxidoreductase</keyword>
<dbReference type="AlphaFoldDB" id="A0A270BLF7"/>
<evidence type="ECO:0000256" key="1">
    <source>
        <dbReference type="ARBA" id="ARBA00004781"/>
    </source>
</evidence>
<dbReference type="GeneID" id="98301834"/>
<feature type="domain" description="RmlD-like substrate binding" evidence="7">
    <location>
        <begin position="19"/>
        <end position="303"/>
    </location>
</feature>
<dbReference type="NCBIfam" id="TIGR01214">
    <property type="entry name" value="rmlD"/>
    <property type="match status" value="1"/>
</dbReference>
<dbReference type="OrthoDB" id="9803892at2"/>
<proteinExistence type="inferred from homology"/>
<evidence type="ECO:0000256" key="3">
    <source>
        <dbReference type="ARBA" id="ARBA00012929"/>
    </source>
</evidence>
<dbReference type="EC" id="1.1.1.133" evidence="3 6"/>
<comment type="similarity">
    <text evidence="2 6">Belongs to the dTDP-4-dehydrorhamnose reductase family.</text>
</comment>
<dbReference type="STRING" id="1231343.Absy_008_028"/>
<comment type="pathway">
    <text evidence="1 6">Carbohydrate biosynthesis; dTDP-L-rhamnose biosynthesis.</text>
</comment>
<dbReference type="InterPro" id="IPR029903">
    <property type="entry name" value="RmlD-like-bd"/>
</dbReference>
<comment type="function">
    <text evidence="6">Catalyzes the reduction of dTDP-6-deoxy-L-lyxo-4-hexulose to yield dTDP-L-rhamnose.</text>
</comment>
<comment type="cofactor">
    <cofactor evidence="6">
        <name>Mg(2+)</name>
        <dbReference type="ChEBI" id="CHEBI:18420"/>
    </cofactor>
    <text evidence="6">Binds 1 Mg(2+) ion per monomer.</text>
</comment>
<dbReference type="EMBL" id="NDFP01000007">
    <property type="protein sequence ID" value="PAL25744.1"/>
    <property type="molecule type" value="Genomic_DNA"/>
</dbReference>
<dbReference type="GO" id="GO:0019305">
    <property type="term" value="P:dTDP-rhamnose biosynthetic process"/>
    <property type="evidence" value="ECO:0007669"/>
    <property type="project" value="UniProtKB-UniPathway"/>
</dbReference>
<dbReference type="Proteomes" id="UP000216033">
    <property type="component" value="Unassembled WGS sequence"/>
</dbReference>
<organism evidence="8 9">
    <name type="scientific">Acetobacter syzygii</name>
    <dbReference type="NCBI Taxonomy" id="146476"/>
    <lineage>
        <taxon>Bacteria</taxon>
        <taxon>Pseudomonadati</taxon>
        <taxon>Pseudomonadota</taxon>
        <taxon>Alphaproteobacteria</taxon>
        <taxon>Acetobacterales</taxon>
        <taxon>Acetobacteraceae</taxon>
        <taxon>Acetobacter</taxon>
    </lineage>
</organism>
<evidence type="ECO:0000256" key="4">
    <source>
        <dbReference type="ARBA" id="ARBA00017099"/>
    </source>
</evidence>
<dbReference type="PANTHER" id="PTHR10491:SF4">
    <property type="entry name" value="METHIONINE ADENOSYLTRANSFERASE 2 SUBUNIT BETA"/>
    <property type="match status" value="1"/>
</dbReference>
<keyword evidence="9" id="KW-1185">Reference proteome</keyword>
<sequence>MTGAEYGIQPALIPHGKPILVTGLHGQLAQALAAQGGPRIRLAGRPELDFDHPATLATTVARVAPAAIINAAAWTHVDLAESEPAAATRANRDAPHTLARLCAERGIPLLHISTDYVFDGLKGTPYTESDPTSPRCVYGRTKAEGEEAVLRTHAQSIVLRTAWVYSAHSKNFVRSILNAGQQQPQLRVVDDQRGNPTSADDLAWTILRILCQIEHTGWQERYAGLVHACGTGDASWYELAVQTFKAAARHGLTAPDIVPIATKDWPTAAPRPADTRLNTGRLHQTFGLTLPHWQGSLHNTVHQILSTSPQKEAQN</sequence>